<evidence type="ECO:0000313" key="2">
    <source>
        <dbReference type="Proteomes" id="UP000006222"/>
    </source>
</evidence>
<comment type="caution">
    <text evidence="1">The sequence shown here is derived from an EMBL/GenBank/DDBJ whole genome shotgun (WGS) entry which is preliminary data.</text>
</comment>
<dbReference type="Proteomes" id="UP000006222">
    <property type="component" value="Unassembled WGS sequence"/>
</dbReference>
<dbReference type="PATRIC" id="fig|991778.3.peg.4975"/>
<accession>F2AY94</accession>
<gene>
    <name evidence="1" type="ORF">RBWH47_00881</name>
</gene>
<sequence length="127" mass="14930">MPDAVNELLEPHRLKHDDVERHPEWRFDYLCRFDSTLNCAETDAELPRDMHTDYAGCLSRADRLRPDVSAGALVTPDGHWHDSFDFGFRMMNDDEANAAANEKWDKHYWQLMREHSGCWVLETWAHS</sequence>
<organism evidence="1 2">
    <name type="scientific">Rhodopirellula baltica WH47</name>
    <dbReference type="NCBI Taxonomy" id="991778"/>
    <lineage>
        <taxon>Bacteria</taxon>
        <taxon>Pseudomonadati</taxon>
        <taxon>Planctomycetota</taxon>
        <taxon>Planctomycetia</taxon>
        <taxon>Pirellulales</taxon>
        <taxon>Pirellulaceae</taxon>
        <taxon>Rhodopirellula</taxon>
    </lineage>
</organism>
<dbReference type="AlphaFoldDB" id="F2AY94"/>
<protein>
    <submittedName>
        <fullName evidence="1">Uncharacterized protein</fullName>
    </submittedName>
</protein>
<evidence type="ECO:0000313" key="1">
    <source>
        <dbReference type="EMBL" id="EGF25411.1"/>
    </source>
</evidence>
<reference evidence="1 2" key="1">
    <citation type="journal article" date="2013" name="Mar. Genomics">
        <title>Expression of sulfatases in Rhodopirellula baltica and the diversity of sulfatases in the genus Rhodopirellula.</title>
        <authorList>
            <person name="Wegner C.E."/>
            <person name="Richter-Heitmann T."/>
            <person name="Klindworth A."/>
            <person name="Klockow C."/>
            <person name="Richter M."/>
            <person name="Achstetter T."/>
            <person name="Glockner F.O."/>
            <person name="Harder J."/>
        </authorList>
    </citation>
    <scope>NUCLEOTIDE SEQUENCE [LARGE SCALE GENOMIC DNA]</scope>
    <source>
        <strain evidence="1 2">WH47</strain>
    </source>
</reference>
<name>F2AY94_RHOBT</name>
<proteinExistence type="predicted"/>
<dbReference type="EMBL" id="AFAR01000232">
    <property type="protein sequence ID" value="EGF25411.1"/>
    <property type="molecule type" value="Genomic_DNA"/>
</dbReference>